<dbReference type="Gene3D" id="1.10.287.470">
    <property type="entry name" value="Helix hairpin bin"/>
    <property type="match status" value="1"/>
</dbReference>
<dbReference type="FunFam" id="2.40.30.170:FF:000010">
    <property type="entry name" value="Efflux RND transporter periplasmic adaptor subunit"/>
    <property type="match status" value="1"/>
</dbReference>
<gene>
    <name evidence="7" type="ORF">B9G39_08265</name>
</gene>
<evidence type="ECO:0000256" key="1">
    <source>
        <dbReference type="ARBA" id="ARBA00004196"/>
    </source>
</evidence>
<dbReference type="Pfam" id="PF25967">
    <property type="entry name" value="RND-MFP_C"/>
    <property type="match status" value="1"/>
</dbReference>
<evidence type="ECO:0000259" key="4">
    <source>
        <dbReference type="Pfam" id="PF25917"/>
    </source>
</evidence>
<comment type="subcellular location">
    <subcellularLocation>
        <location evidence="1">Cell envelope</location>
    </subcellularLocation>
</comment>
<keyword evidence="3" id="KW-0813">Transport</keyword>
<dbReference type="Gene3D" id="2.40.50.100">
    <property type="match status" value="1"/>
</dbReference>
<feature type="domain" description="CusB-like beta-barrel" evidence="5">
    <location>
        <begin position="201"/>
        <end position="273"/>
    </location>
</feature>
<evidence type="ECO:0000259" key="6">
    <source>
        <dbReference type="Pfam" id="PF25967"/>
    </source>
</evidence>
<dbReference type="EMBL" id="NDXW01000001">
    <property type="protein sequence ID" value="RDH43434.1"/>
    <property type="molecule type" value="Genomic_DNA"/>
</dbReference>
<keyword evidence="8" id="KW-1185">Reference proteome</keyword>
<dbReference type="GO" id="GO:0015562">
    <property type="term" value="F:efflux transmembrane transporter activity"/>
    <property type="evidence" value="ECO:0007669"/>
    <property type="project" value="TreeGrafter"/>
</dbReference>
<dbReference type="Proteomes" id="UP000257039">
    <property type="component" value="Unassembled WGS sequence"/>
</dbReference>
<dbReference type="PANTHER" id="PTHR30469:SF11">
    <property type="entry name" value="BLL4320 PROTEIN"/>
    <property type="match status" value="1"/>
</dbReference>
<dbReference type="InterPro" id="IPR058625">
    <property type="entry name" value="MdtA-like_BSH"/>
</dbReference>
<dbReference type="Gene3D" id="2.40.30.170">
    <property type="match status" value="1"/>
</dbReference>
<organism evidence="7 8">
    <name type="scientific">Zooshikella ganghwensis</name>
    <dbReference type="NCBI Taxonomy" id="202772"/>
    <lineage>
        <taxon>Bacteria</taxon>
        <taxon>Pseudomonadati</taxon>
        <taxon>Pseudomonadota</taxon>
        <taxon>Gammaproteobacteria</taxon>
        <taxon>Oceanospirillales</taxon>
        <taxon>Zooshikellaceae</taxon>
        <taxon>Zooshikella</taxon>
    </lineage>
</organism>
<evidence type="ECO:0000313" key="7">
    <source>
        <dbReference type="EMBL" id="RDH43434.1"/>
    </source>
</evidence>
<feature type="domain" description="Multidrug resistance protein MdtA-like C-terminal permuted SH3" evidence="6">
    <location>
        <begin position="281"/>
        <end position="347"/>
    </location>
</feature>
<comment type="similarity">
    <text evidence="2">Belongs to the membrane fusion protein (MFP) (TC 8.A.1) family.</text>
</comment>
<dbReference type="InterPro" id="IPR006143">
    <property type="entry name" value="RND_pump_MFP"/>
</dbReference>
<dbReference type="RefSeq" id="WP_027709307.1">
    <property type="nucleotide sequence ID" value="NZ_JAEVHG010000008.1"/>
</dbReference>
<proteinExistence type="inferred from homology"/>
<dbReference type="Pfam" id="PF25917">
    <property type="entry name" value="BSH_RND"/>
    <property type="match status" value="1"/>
</dbReference>
<dbReference type="SUPFAM" id="SSF111369">
    <property type="entry name" value="HlyD-like secretion proteins"/>
    <property type="match status" value="1"/>
</dbReference>
<feature type="domain" description="Multidrug resistance protein MdtA-like barrel-sandwich hybrid" evidence="4">
    <location>
        <begin position="69"/>
        <end position="191"/>
    </location>
</feature>
<sequence length="365" mass="40167">MFKRMMIVIIILLIIFGAIFGLKYQQITEGMAAFANYSPPPVTVSADKAKTQNWQPYLNSIGTLTAVNGVEVSTEVGGTIKEILFKSGEEVSQGQILIKIDDQVEQADLKRFEAQLKLAKINYERDRTLLAKRAIPQTTFDRSKATLEEAVASVESTKAVIAKKTIRAPFNGKIGIRMVDLGEYVSPGTPIATLQDTNPLYVDFNLPEQDFPKLAIDQTVEFTVEAHNKDVFRGKLIAINSKVNEETRNLLVRASVSNEQDKLLPGMFANLRVLLPTTKPVITVPLTAITYSLYGDSVFLIKEEGKAEDGNPLLTVTRHYVKTGEERNGEVAVLSGLEAGAQVVTSGQLKLNNGTRIIINNDVEL</sequence>
<dbReference type="InterPro" id="IPR058627">
    <property type="entry name" value="MdtA-like_C"/>
</dbReference>
<evidence type="ECO:0000313" key="8">
    <source>
        <dbReference type="Proteomes" id="UP000257039"/>
    </source>
</evidence>
<dbReference type="AlphaFoldDB" id="A0A4P9VM27"/>
<dbReference type="InterPro" id="IPR058792">
    <property type="entry name" value="Beta-barrel_RND_2"/>
</dbReference>
<protein>
    <submittedName>
        <fullName evidence="7">Efflux RND transporter periplasmic adaptor subunit</fullName>
    </submittedName>
</protein>
<comment type="caution">
    <text evidence="7">The sequence shown here is derived from an EMBL/GenBank/DDBJ whole genome shotgun (WGS) entry which is preliminary data.</text>
</comment>
<dbReference type="NCBIfam" id="TIGR01730">
    <property type="entry name" value="RND_mfp"/>
    <property type="match status" value="1"/>
</dbReference>
<dbReference type="Pfam" id="PF25954">
    <property type="entry name" value="Beta-barrel_RND_2"/>
    <property type="match status" value="1"/>
</dbReference>
<dbReference type="Gene3D" id="2.40.420.20">
    <property type="match status" value="1"/>
</dbReference>
<accession>A0A4P9VM27</accession>
<dbReference type="GO" id="GO:1990281">
    <property type="term" value="C:efflux pump complex"/>
    <property type="evidence" value="ECO:0007669"/>
    <property type="project" value="TreeGrafter"/>
</dbReference>
<evidence type="ECO:0000256" key="3">
    <source>
        <dbReference type="ARBA" id="ARBA00022448"/>
    </source>
</evidence>
<evidence type="ECO:0000259" key="5">
    <source>
        <dbReference type="Pfam" id="PF25954"/>
    </source>
</evidence>
<name>A0A4P9VM27_9GAMM</name>
<evidence type="ECO:0000256" key="2">
    <source>
        <dbReference type="ARBA" id="ARBA00009477"/>
    </source>
</evidence>
<dbReference type="PANTHER" id="PTHR30469">
    <property type="entry name" value="MULTIDRUG RESISTANCE PROTEIN MDTA"/>
    <property type="match status" value="1"/>
</dbReference>
<reference evidence="7 8" key="1">
    <citation type="submission" date="2017-04" db="EMBL/GenBank/DDBJ databases">
        <title>Draft genome sequence of Zooshikella ganghwensis VG4 isolated from Red Sea sediments.</title>
        <authorList>
            <person name="Rehman Z."/>
            <person name="Alam I."/>
            <person name="Kamau A."/>
            <person name="Bajic V."/>
            <person name="Leiknes T."/>
        </authorList>
    </citation>
    <scope>NUCLEOTIDE SEQUENCE [LARGE SCALE GENOMIC DNA]</scope>
    <source>
        <strain evidence="7 8">VG4</strain>
    </source>
</reference>